<comment type="caution">
    <text evidence="5">The sequence shown here is derived from an EMBL/GenBank/DDBJ whole genome shotgun (WGS) entry which is preliminary data.</text>
</comment>
<evidence type="ECO:0000256" key="3">
    <source>
        <dbReference type="ARBA" id="ARBA00022801"/>
    </source>
</evidence>
<feature type="binding site" evidence="4">
    <location>
        <position position="7"/>
    </location>
    <ligand>
        <name>a divalent metal cation</name>
        <dbReference type="ChEBI" id="CHEBI:60240"/>
        <label>1</label>
    </ligand>
</feature>
<dbReference type="Gene3D" id="3.20.20.140">
    <property type="entry name" value="Metal-dependent hydrolases"/>
    <property type="match status" value="1"/>
</dbReference>
<evidence type="ECO:0000313" key="6">
    <source>
        <dbReference type="Proteomes" id="UP000321248"/>
    </source>
</evidence>
<dbReference type="RefSeq" id="WP_147890311.1">
    <property type="nucleotide sequence ID" value="NZ_VRTS01000001.1"/>
</dbReference>
<dbReference type="GO" id="GO:0016788">
    <property type="term" value="F:hydrolase activity, acting on ester bonds"/>
    <property type="evidence" value="ECO:0007669"/>
    <property type="project" value="InterPro"/>
</dbReference>
<gene>
    <name evidence="5" type="ORF">FU658_00445</name>
</gene>
<reference evidence="5 6" key="1">
    <citation type="submission" date="2019-08" db="EMBL/GenBank/DDBJ databases">
        <authorList>
            <person name="Karlyshev A.V."/>
        </authorList>
    </citation>
    <scope>NUCLEOTIDE SEQUENCE [LARGE SCALE GENOMIC DNA]</scope>
    <source>
        <strain evidence="5 6">Alg18-2.2</strain>
    </source>
</reference>
<dbReference type="PROSITE" id="PS01091">
    <property type="entry name" value="TATD_3"/>
    <property type="match status" value="1"/>
</dbReference>
<dbReference type="PANTHER" id="PTHR46124:SF3">
    <property type="entry name" value="HYDROLASE"/>
    <property type="match status" value="1"/>
</dbReference>
<feature type="binding site" evidence="4">
    <location>
        <position position="93"/>
    </location>
    <ligand>
        <name>a divalent metal cation</name>
        <dbReference type="ChEBI" id="CHEBI:60240"/>
        <label>1</label>
    </ligand>
</feature>
<dbReference type="CDD" id="cd01310">
    <property type="entry name" value="TatD_DNAse"/>
    <property type="match status" value="1"/>
</dbReference>
<dbReference type="AlphaFoldDB" id="A0A5C8KV91"/>
<dbReference type="Proteomes" id="UP000321248">
    <property type="component" value="Unassembled WGS sequence"/>
</dbReference>
<keyword evidence="6" id="KW-1185">Reference proteome</keyword>
<proteinExistence type="inferred from homology"/>
<keyword evidence="3" id="KW-0378">Hydrolase</keyword>
<dbReference type="GO" id="GO:0046872">
    <property type="term" value="F:metal ion binding"/>
    <property type="evidence" value="ECO:0007669"/>
    <property type="project" value="UniProtKB-KW"/>
</dbReference>
<dbReference type="GO" id="GO:0005829">
    <property type="term" value="C:cytosol"/>
    <property type="evidence" value="ECO:0007669"/>
    <property type="project" value="TreeGrafter"/>
</dbReference>
<dbReference type="PIRSF" id="PIRSF005902">
    <property type="entry name" value="DNase_TatD"/>
    <property type="match status" value="1"/>
</dbReference>
<dbReference type="InterPro" id="IPR001130">
    <property type="entry name" value="TatD-like"/>
</dbReference>
<feature type="binding site" evidence="4">
    <location>
        <position position="152"/>
    </location>
    <ligand>
        <name>a divalent metal cation</name>
        <dbReference type="ChEBI" id="CHEBI:60240"/>
        <label>2</label>
    </ligand>
</feature>
<feature type="binding site" evidence="4">
    <location>
        <position position="9"/>
    </location>
    <ligand>
        <name>a divalent metal cation</name>
        <dbReference type="ChEBI" id="CHEBI:60240"/>
        <label>1</label>
    </ligand>
</feature>
<organism evidence="5 6">
    <name type="scientific">Alkalisalibacterium limincola</name>
    <dbReference type="NCBI Taxonomy" id="2699169"/>
    <lineage>
        <taxon>Bacteria</taxon>
        <taxon>Pseudomonadati</taxon>
        <taxon>Pseudomonadota</taxon>
        <taxon>Gammaproteobacteria</taxon>
        <taxon>Lysobacterales</taxon>
        <taxon>Lysobacteraceae</taxon>
        <taxon>Alkalisalibacterium</taxon>
    </lineage>
</organism>
<evidence type="ECO:0000256" key="2">
    <source>
        <dbReference type="ARBA" id="ARBA00022723"/>
    </source>
</evidence>
<comment type="similarity">
    <text evidence="1">Belongs to the metallo-dependent hydrolases superfamily. TatD-type hydrolase family.</text>
</comment>
<evidence type="ECO:0000313" key="5">
    <source>
        <dbReference type="EMBL" id="TXK65639.1"/>
    </source>
</evidence>
<name>A0A5C8KV91_9GAMM</name>
<sequence length="258" mass="28646">MDLIDSHCHLDLEAFDADRDDAIARARDAGIGEFVVPAVSRRRWAGLEQLCARNERLHPAYGMHPMFMDEHAEGDLAALSDWLDDHAAVAVGECGLDFHAGDEDRDAQCMLFEGQLEIARERELPVIIHARKSVEDVIIAIRRVGGLRGVVHSFPGSFEQARQLWDNGFLVSLGGPLTYERARKLRRLVAEIPLEWLMLETDSPDQPLCGHQGERNEPVYLRKVLAVVAGLRGVDEAVVAAATSANARELFALPDRRA</sequence>
<protein>
    <submittedName>
        <fullName evidence="5">TatD family deoxyribonuclease</fullName>
    </submittedName>
</protein>
<dbReference type="EMBL" id="VRTS01000001">
    <property type="protein sequence ID" value="TXK65639.1"/>
    <property type="molecule type" value="Genomic_DNA"/>
</dbReference>
<dbReference type="Pfam" id="PF01026">
    <property type="entry name" value="TatD_DNase"/>
    <property type="match status" value="1"/>
</dbReference>
<dbReference type="SUPFAM" id="SSF51556">
    <property type="entry name" value="Metallo-dependent hydrolases"/>
    <property type="match status" value="1"/>
</dbReference>
<dbReference type="PROSITE" id="PS01137">
    <property type="entry name" value="TATD_1"/>
    <property type="match status" value="1"/>
</dbReference>
<dbReference type="InterPro" id="IPR032466">
    <property type="entry name" value="Metal_Hydrolase"/>
</dbReference>
<dbReference type="PANTHER" id="PTHR46124">
    <property type="entry name" value="D-AMINOACYL-TRNA DEACYLASE"/>
    <property type="match status" value="1"/>
</dbReference>
<accession>A0A5C8KV91</accession>
<feature type="binding site" evidence="4">
    <location>
        <position position="129"/>
    </location>
    <ligand>
        <name>a divalent metal cation</name>
        <dbReference type="ChEBI" id="CHEBI:60240"/>
        <label>2</label>
    </ligand>
</feature>
<dbReference type="OrthoDB" id="9810005at2"/>
<evidence type="ECO:0000256" key="1">
    <source>
        <dbReference type="ARBA" id="ARBA00009275"/>
    </source>
</evidence>
<evidence type="ECO:0000256" key="4">
    <source>
        <dbReference type="PIRSR" id="PIRSR005902-1"/>
    </source>
</evidence>
<keyword evidence="2 4" id="KW-0479">Metal-binding</keyword>
<feature type="binding site" evidence="4">
    <location>
        <position position="202"/>
    </location>
    <ligand>
        <name>a divalent metal cation</name>
        <dbReference type="ChEBI" id="CHEBI:60240"/>
        <label>1</label>
    </ligand>
</feature>
<dbReference type="InterPro" id="IPR018228">
    <property type="entry name" value="DNase_TatD-rel_CS"/>
</dbReference>
<dbReference type="FunFam" id="3.20.20.140:FF:000005">
    <property type="entry name" value="TatD family hydrolase"/>
    <property type="match status" value="1"/>
</dbReference>